<dbReference type="OrthoDB" id="10663238at2759"/>
<comment type="caution">
    <text evidence="2">The sequence shown here is derived from an EMBL/GenBank/DDBJ whole genome shotgun (WGS) entry which is preliminary data.</text>
</comment>
<evidence type="ECO:0008006" key="4">
    <source>
        <dbReference type="Google" id="ProtNLM"/>
    </source>
</evidence>
<dbReference type="EMBL" id="QPFP01000094">
    <property type="protein sequence ID" value="TEB22299.1"/>
    <property type="molecule type" value="Genomic_DNA"/>
</dbReference>
<evidence type="ECO:0000313" key="2">
    <source>
        <dbReference type="EMBL" id="TEB22299.1"/>
    </source>
</evidence>
<evidence type="ECO:0000256" key="1">
    <source>
        <dbReference type="SAM" id="MobiDB-lite"/>
    </source>
</evidence>
<proteinExistence type="predicted"/>
<protein>
    <recommendedName>
        <fullName evidence="4">Nucleoplasmin-like domain-containing protein</fullName>
    </recommendedName>
</protein>
<dbReference type="AlphaFoldDB" id="A0A4Y7SM15"/>
<keyword evidence="3" id="KW-1185">Reference proteome</keyword>
<accession>A0A4Y7SM15</accession>
<sequence>MFAEGRGTLVAISSFYSLCEQDILDICLEAGTTYFFSVKGPFTVSLIGYTIPKVQPDVQLPSRPPHSLRTDATGDSPRVESGPSTSDNARIKPYSKDVTSQKKQKKGKKLSETELPAKRKAEKSKPTSSTEAAAPRPTKTQSRGG</sequence>
<evidence type="ECO:0000313" key="3">
    <source>
        <dbReference type="Proteomes" id="UP000298030"/>
    </source>
</evidence>
<reference evidence="2 3" key="1">
    <citation type="journal article" date="2019" name="Nat. Ecol. Evol.">
        <title>Megaphylogeny resolves global patterns of mushroom evolution.</title>
        <authorList>
            <person name="Varga T."/>
            <person name="Krizsan K."/>
            <person name="Foldi C."/>
            <person name="Dima B."/>
            <person name="Sanchez-Garcia M."/>
            <person name="Sanchez-Ramirez S."/>
            <person name="Szollosi G.J."/>
            <person name="Szarkandi J.G."/>
            <person name="Papp V."/>
            <person name="Albert L."/>
            <person name="Andreopoulos W."/>
            <person name="Angelini C."/>
            <person name="Antonin V."/>
            <person name="Barry K.W."/>
            <person name="Bougher N.L."/>
            <person name="Buchanan P."/>
            <person name="Buyck B."/>
            <person name="Bense V."/>
            <person name="Catcheside P."/>
            <person name="Chovatia M."/>
            <person name="Cooper J."/>
            <person name="Damon W."/>
            <person name="Desjardin D."/>
            <person name="Finy P."/>
            <person name="Geml J."/>
            <person name="Haridas S."/>
            <person name="Hughes K."/>
            <person name="Justo A."/>
            <person name="Karasinski D."/>
            <person name="Kautmanova I."/>
            <person name="Kiss B."/>
            <person name="Kocsube S."/>
            <person name="Kotiranta H."/>
            <person name="LaButti K.M."/>
            <person name="Lechner B.E."/>
            <person name="Liimatainen K."/>
            <person name="Lipzen A."/>
            <person name="Lukacs Z."/>
            <person name="Mihaltcheva S."/>
            <person name="Morgado L.N."/>
            <person name="Niskanen T."/>
            <person name="Noordeloos M.E."/>
            <person name="Ohm R.A."/>
            <person name="Ortiz-Santana B."/>
            <person name="Ovrebo C."/>
            <person name="Racz N."/>
            <person name="Riley R."/>
            <person name="Savchenko A."/>
            <person name="Shiryaev A."/>
            <person name="Soop K."/>
            <person name="Spirin V."/>
            <person name="Szebenyi C."/>
            <person name="Tomsovsky M."/>
            <person name="Tulloss R.E."/>
            <person name="Uehling J."/>
            <person name="Grigoriev I.V."/>
            <person name="Vagvolgyi C."/>
            <person name="Papp T."/>
            <person name="Martin F.M."/>
            <person name="Miettinen O."/>
            <person name="Hibbett D.S."/>
            <person name="Nagy L.G."/>
        </authorList>
    </citation>
    <scope>NUCLEOTIDE SEQUENCE [LARGE SCALE GENOMIC DNA]</scope>
    <source>
        <strain evidence="2 3">FP101781</strain>
    </source>
</reference>
<gene>
    <name evidence="2" type="ORF">FA13DRAFT_1799068</name>
</gene>
<organism evidence="2 3">
    <name type="scientific">Coprinellus micaceus</name>
    <name type="common">Glistening ink-cap mushroom</name>
    <name type="synonym">Coprinus micaceus</name>
    <dbReference type="NCBI Taxonomy" id="71717"/>
    <lineage>
        <taxon>Eukaryota</taxon>
        <taxon>Fungi</taxon>
        <taxon>Dikarya</taxon>
        <taxon>Basidiomycota</taxon>
        <taxon>Agaricomycotina</taxon>
        <taxon>Agaricomycetes</taxon>
        <taxon>Agaricomycetidae</taxon>
        <taxon>Agaricales</taxon>
        <taxon>Agaricineae</taxon>
        <taxon>Psathyrellaceae</taxon>
        <taxon>Coprinellus</taxon>
    </lineage>
</organism>
<name>A0A4Y7SM15_COPMI</name>
<feature type="compositionally biased region" description="Basic and acidic residues" evidence="1">
    <location>
        <begin position="109"/>
        <end position="125"/>
    </location>
</feature>
<dbReference type="Proteomes" id="UP000298030">
    <property type="component" value="Unassembled WGS sequence"/>
</dbReference>
<feature type="region of interest" description="Disordered" evidence="1">
    <location>
        <begin position="54"/>
        <end position="145"/>
    </location>
</feature>